<feature type="non-terminal residue" evidence="3">
    <location>
        <position position="1"/>
    </location>
</feature>
<evidence type="ECO:0000313" key="4">
    <source>
        <dbReference type="Proteomes" id="UP001165090"/>
    </source>
</evidence>
<feature type="domain" description="Activator of Hsp90 ATPase AHSA1-like N-terminal" evidence="2">
    <location>
        <begin position="97"/>
        <end position="237"/>
    </location>
</feature>
<dbReference type="Proteomes" id="UP001165090">
    <property type="component" value="Unassembled WGS sequence"/>
</dbReference>
<proteinExistence type="inferred from homology"/>
<dbReference type="Pfam" id="PF09229">
    <property type="entry name" value="Aha1_N"/>
    <property type="match status" value="1"/>
</dbReference>
<evidence type="ECO:0000313" key="3">
    <source>
        <dbReference type="EMBL" id="GLI71153.1"/>
    </source>
</evidence>
<dbReference type="SMART" id="SM01000">
    <property type="entry name" value="Aha1_N"/>
    <property type="match status" value="1"/>
</dbReference>
<dbReference type="Gene3D" id="3.15.10.20">
    <property type="entry name" value="Activator of Hsp90 ATPase Aha1, N-terminal domain"/>
    <property type="match status" value="1"/>
</dbReference>
<dbReference type="PANTHER" id="PTHR13009">
    <property type="entry name" value="HEAT SHOCK PROTEIN 90 HSP90 CO-CHAPERONE AHA-1"/>
    <property type="match status" value="1"/>
</dbReference>
<dbReference type="SUPFAM" id="SSF103111">
    <property type="entry name" value="Activator of Hsp90 ATPase, Aha1"/>
    <property type="match status" value="1"/>
</dbReference>
<protein>
    <recommendedName>
        <fullName evidence="2">Activator of Hsp90 ATPase AHSA1-like N-terminal domain-containing protein</fullName>
    </recommendedName>
</protein>
<gene>
    <name evidence="3" type="ORF">VaNZ11_016253</name>
</gene>
<keyword evidence="4" id="KW-1185">Reference proteome</keyword>
<dbReference type="PANTHER" id="PTHR13009:SF21">
    <property type="entry name" value="ACTIVATOR OF HSP90 ATPASE"/>
    <property type="match status" value="1"/>
</dbReference>
<comment type="similarity">
    <text evidence="1">Belongs to the AHA1 family.</text>
</comment>
<name>A0ABQ5SNU1_9CHLO</name>
<evidence type="ECO:0000259" key="2">
    <source>
        <dbReference type="SMART" id="SM01000"/>
    </source>
</evidence>
<dbReference type="EMBL" id="BSDZ01000103">
    <property type="protein sequence ID" value="GLI71153.1"/>
    <property type="molecule type" value="Genomic_DNA"/>
</dbReference>
<reference evidence="3 4" key="1">
    <citation type="journal article" date="2023" name="IScience">
        <title>Expanded male sex-determining region conserved during the evolution of homothallism in the green alga Volvox.</title>
        <authorList>
            <person name="Yamamoto K."/>
            <person name="Matsuzaki R."/>
            <person name="Mahakham W."/>
            <person name="Heman W."/>
            <person name="Sekimoto H."/>
            <person name="Kawachi M."/>
            <person name="Minakuchi Y."/>
            <person name="Toyoda A."/>
            <person name="Nozaki H."/>
        </authorList>
    </citation>
    <scope>NUCLEOTIDE SEQUENCE [LARGE SCALE GENOMIC DNA]</scope>
    <source>
        <strain evidence="3 4">NIES-4468</strain>
    </source>
</reference>
<organism evidence="3 4">
    <name type="scientific">Volvox africanus</name>
    <dbReference type="NCBI Taxonomy" id="51714"/>
    <lineage>
        <taxon>Eukaryota</taxon>
        <taxon>Viridiplantae</taxon>
        <taxon>Chlorophyta</taxon>
        <taxon>core chlorophytes</taxon>
        <taxon>Chlorophyceae</taxon>
        <taxon>CS clade</taxon>
        <taxon>Chlamydomonadales</taxon>
        <taxon>Volvocaceae</taxon>
        <taxon>Volvox</taxon>
    </lineage>
</organism>
<dbReference type="InterPro" id="IPR015310">
    <property type="entry name" value="AHSA1-like_N"/>
</dbReference>
<comment type="caution">
    <text evidence="3">The sequence shown here is derived from an EMBL/GenBank/DDBJ whole genome shotgun (WGS) entry which is preliminary data.</text>
</comment>
<evidence type="ECO:0000256" key="1">
    <source>
        <dbReference type="ARBA" id="ARBA00006817"/>
    </source>
</evidence>
<sequence>ENIVRHFTCLTDHHLISICLHYNDTAVGLAFYCLLTCCSSCFCKVSIYRHTVYIFSVPSVNCFVYRDCMAKWGEGDPRWLVEHRDDGKNVNGWHWEEKDRKEWTKARLAELFSDLILHELEDAAEGEPQKLKVERLKELTGDASITTRKGNKRFAVFDLSVALAWEGMVAGSTTVVKGDIRIEEVHSTGDEEDYVYSVTVEGSGAAQTKLRAVVADAAIKAKVYATIGQCIKELRDQA</sequence>
<dbReference type="InterPro" id="IPR036338">
    <property type="entry name" value="Aha1"/>
</dbReference>
<accession>A0ABQ5SNU1</accession>